<evidence type="ECO:0000313" key="4">
    <source>
        <dbReference type="EMBL" id="EEF42181.1"/>
    </source>
</evidence>
<feature type="repeat" description="PPR" evidence="3">
    <location>
        <begin position="540"/>
        <end position="574"/>
    </location>
</feature>
<feature type="repeat" description="PPR" evidence="3">
    <location>
        <begin position="201"/>
        <end position="235"/>
    </location>
</feature>
<proteinExistence type="inferred from homology"/>
<feature type="repeat" description="PPR" evidence="3">
    <location>
        <begin position="402"/>
        <end position="436"/>
    </location>
</feature>
<organism evidence="4 5">
    <name type="scientific">Ricinus communis</name>
    <name type="common">Castor bean</name>
    <dbReference type="NCBI Taxonomy" id="3988"/>
    <lineage>
        <taxon>Eukaryota</taxon>
        <taxon>Viridiplantae</taxon>
        <taxon>Streptophyta</taxon>
        <taxon>Embryophyta</taxon>
        <taxon>Tracheophyta</taxon>
        <taxon>Spermatophyta</taxon>
        <taxon>Magnoliopsida</taxon>
        <taxon>eudicotyledons</taxon>
        <taxon>Gunneridae</taxon>
        <taxon>Pentapetalae</taxon>
        <taxon>rosids</taxon>
        <taxon>fabids</taxon>
        <taxon>Malpighiales</taxon>
        <taxon>Euphorbiaceae</taxon>
        <taxon>Acalyphoideae</taxon>
        <taxon>Acalypheae</taxon>
        <taxon>Ricinus</taxon>
    </lineage>
</organism>
<dbReference type="eggNOG" id="KOG4197">
    <property type="taxonomic scope" value="Eukaryota"/>
</dbReference>
<dbReference type="FunCoup" id="B9S2A7">
    <property type="interactions" value="75"/>
</dbReference>
<evidence type="ECO:0000256" key="1">
    <source>
        <dbReference type="ARBA" id="ARBA00022737"/>
    </source>
</evidence>
<evidence type="ECO:0000256" key="2">
    <source>
        <dbReference type="ARBA" id="ARBA00061659"/>
    </source>
</evidence>
<dbReference type="Gene3D" id="1.25.40.10">
    <property type="entry name" value="Tetratricopeptide repeat domain"/>
    <property type="match status" value="4"/>
</dbReference>
<gene>
    <name evidence="4" type="ORF">RCOM_0697790</name>
</gene>
<reference evidence="5" key="1">
    <citation type="journal article" date="2010" name="Nat. Biotechnol.">
        <title>Draft genome sequence of the oilseed species Ricinus communis.</title>
        <authorList>
            <person name="Chan A.P."/>
            <person name="Crabtree J."/>
            <person name="Zhao Q."/>
            <person name="Lorenzi H."/>
            <person name="Orvis J."/>
            <person name="Puiu D."/>
            <person name="Melake-Berhan A."/>
            <person name="Jones K.M."/>
            <person name="Redman J."/>
            <person name="Chen G."/>
            <person name="Cahoon E.B."/>
            <person name="Gedil M."/>
            <person name="Stanke M."/>
            <person name="Haas B.J."/>
            <person name="Wortman J.R."/>
            <person name="Fraser-Liggett C.M."/>
            <person name="Ravel J."/>
            <person name="Rabinowicz P.D."/>
        </authorList>
    </citation>
    <scope>NUCLEOTIDE SEQUENCE [LARGE SCALE GENOMIC DNA]</scope>
    <source>
        <strain evidence="5">cv. Hale</strain>
    </source>
</reference>
<sequence>MILTLCMERRGERKRRYFKGNGRKLNTVHGNEKGREMEEKWTWLKTRSGELWRVRWCNQVSPDVEHRPLLQLKILAAWPWGSLTDAASELLDTTLVELATSYDMKHQIVKLVANGFYKEAISLHSRLHSASIHPHQFTFPALLKACAKLNSPLQAQIIHTHLIKTGFNLNIYTATALTSMYMQLALLPDAMKVFDEMPDRNQASFNATISGFSQKGCCMEALIVFKEMAFCGFRPNSVTIASVLPACDSVDLSVQMHCCAIKLGVEMDVYVATSLVTTYSGCGHLTLATKVFGEMPNRTVVSYNAFVSGLLHNGVTNVVLKVFKDMREYSTLKPNSLTLVSVIAACSTLLYIQFGMQVHVFLKKTQMGCDTMVGTSLVDMYSKCGYWKWAYNVFNEMNDNKNLITWNSMIAGMMLNAQSQNAIELFELLESQGLEPDSATWNSMISGFEQLDKGVEAFKFFKKMQLSGMVPSLKSVTSLLAACASLTALQCGKEIHGHVVRTNMNFDEFMATGLIDMYMKCGFSLWGQRVFDQFEIKPKDPAIWNALISGYARNGENESVFEVFDQMLEEKVEPNLTTFTGVLTVCGHTVGVA</sequence>
<dbReference type="FunFam" id="1.25.40.10:FF:000196">
    <property type="entry name" value="Pentatricopeptide repeat-containing protein At4g14850"/>
    <property type="match status" value="1"/>
</dbReference>
<evidence type="ECO:0000256" key="3">
    <source>
        <dbReference type="PROSITE-ProRule" id="PRU00708"/>
    </source>
</evidence>
<dbReference type="FunFam" id="1.25.40.10:FF:001175">
    <property type="entry name" value="Pentatricopeptide repeat-containing protein At1g19720"/>
    <property type="match status" value="1"/>
</dbReference>
<accession>B9S2A7</accession>
<dbReference type="InterPro" id="IPR046960">
    <property type="entry name" value="PPR_At4g14850-like_plant"/>
</dbReference>
<dbReference type="PANTHER" id="PTHR47926:SF347">
    <property type="entry name" value="PENTATRICOPEPTIDE REPEAT-CONTAINING PROTEIN"/>
    <property type="match status" value="1"/>
</dbReference>
<dbReference type="InterPro" id="IPR011990">
    <property type="entry name" value="TPR-like_helical_dom_sf"/>
</dbReference>
<dbReference type="PROSITE" id="PS51375">
    <property type="entry name" value="PPR"/>
    <property type="match status" value="4"/>
</dbReference>
<dbReference type="GO" id="GO:0005739">
    <property type="term" value="C:mitochondrion"/>
    <property type="evidence" value="ECO:0007669"/>
    <property type="project" value="UniProtKB-ARBA"/>
</dbReference>
<keyword evidence="1" id="KW-0677">Repeat</keyword>
<dbReference type="GO" id="GO:0009451">
    <property type="term" value="P:RNA modification"/>
    <property type="evidence" value="ECO:0007669"/>
    <property type="project" value="InterPro"/>
</dbReference>
<dbReference type="InParanoid" id="B9S2A7"/>
<evidence type="ECO:0000313" key="5">
    <source>
        <dbReference type="Proteomes" id="UP000008311"/>
    </source>
</evidence>
<dbReference type="NCBIfam" id="TIGR00756">
    <property type="entry name" value="PPR"/>
    <property type="match status" value="4"/>
</dbReference>
<dbReference type="AlphaFoldDB" id="B9S2A7"/>
<name>B9S2A7_RICCO</name>
<dbReference type="GO" id="GO:0003723">
    <property type="term" value="F:RNA binding"/>
    <property type="evidence" value="ECO:0007669"/>
    <property type="project" value="InterPro"/>
</dbReference>
<comment type="similarity">
    <text evidence="2">Belongs to the PPR family. PCMP-E subfamily.</text>
</comment>
<dbReference type="PANTHER" id="PTHR47926">
    <property type="entry name" value="PENTATRICOPEPTIDE REPEAT-CONTAINING PROTEIN"/>
    <property type="match status" value="1"/>
</dbReference>
<dbReference type="Pfam" id="PF13041">
    <property type="entry name" value="PPR_2"/>
    <property type="match status" value="2"/>
</dbReference>
<dbReference type="InterPro" id="IPR002885">
    <property type="entry name" value="PPR_rpt"/>
</dbReference>
<protein>
    <submittedName>
        <fullName evidence="4">Pentatricopeptide repeat-containing protein, putative</fullName>
    </submittedName>
</protein>
<dbReference type="FunFam" id="1.25.40.10:FF:000205">
    <property type="entry name" value="Pentatricopeptide repeat-containing protein, mitochondrial"/>
    <property type="match status" value="1"/>
</dbReference>
<feature type="repeat" description="PPR" evidence="3">
    <location>
        <begin position="437"/>
        <end position="471"/>
    </location>
</feature>
<dbReference type="EMBL" id="EQ973849">
    <property type="protein sequence ID" value="EEF42181.1"/>
    <property type="molecule type" value="Genomic_DNA"/>
</dbReference>
<keyword evidence="5" id="KW-1185">Reference proteome</keyword>
<dbReference type="Proteomes" id="UP000008311">
    <property type="component" value="Unassembled WGS sequence"/>
</dbReference>
<dbReference type="FunFam" id="1.25.40.10:FF:000344">
    <property type="entry name" value="Pentatricopeptide repeat-containing protein"/>
    <property type="match status" value="1"/>
</dbReference>
<dbReference type="Pfam" id="PF01535">
    <property type="entry name" value="PPR"/>
    <property type="match status" value="4"/>
</dbReference>